<reference evidence="1" key="1">
    <citation type="journal article" date="2015" name="Nature">
        <title>Complex archaea that bridge the gap between prokaryotes and eukaryotes.</title>
        <authorList>
            <person name="Spang A."/>
            <person name="Saw J.H."/>
            <person name="Jorgensen S.L."/>
            <person name="Zaremba-Niedzwiedzka K."/>
            <person name="Martijn J."/>
            <person name="Lind A.E."/>
            <person name="van Eijk R."/>
            <person name="Schleper C."/>
            <person name="Guy L."/>
            <person name="Ettema T.J."/>
        </authorList>
    </citation>
    <scope>NUCLEOTIDE SEQUENCE</scope>
</reference>
<evidence type="ECO:0000313" key="1">
    <source>
        <dbReference type="EMBL" id="KKL86542.1"/>
    </source>
</evidence>
<dbReference type="EMBL" id="LAZR01021084">
    <property type="protein sequence ID" value="KKL86542.1"/>
    <property type="molecule type" value="Genomic_DNA"/>
</dbReference>
<sequence>MSIYGNWLAATIANGAASSDEVDLGRDYDFIEIQIPPLDSATTVKLQVAEKTGGTFRDLGDGVTTAAGTHNYHDVFRLGGYQFIKVVADNTQDAERLVRVRGMRF</sequence>
<comment type="caution">
    <text evidence="1">The sequence shown here is derived from an EMBL/GenBank/DDBJ whole genome shotgun (WGS) entry which is preliminary data.</text>
</comment>
<dbReference type="AlphaFoldDB" id="A0A0F9IGP3"/>
<gene>
    <name evidence="1" type="ORF">LCGC14_1943670</name>
</gene>
<proteinExistence type="predicted"/>
<accession>A0A0F9IGP3</accession>
<protein>
    <submittedName>
        <fullName evidence="1">Uncharacterized protein</fullName>
    </submittedName>
</protein>
<name>A0A0F9IGP3_9ZZZZ</name>
<organism evidence="1">
    <name type="scientific">marine sediment metagenome</name>
    <dbReference type="NCBI Taxonomy" id="412755"/>
    <lineage>
        <taxon>unclassified sequences</taxon>
        <taxon>metagenomes</taxon>
        <taxon>ecological metagenomes</taxon>
    </lineage>
</organism>